<sequence length="1553" mass="173354">MNRSIKLTLLTTTGLSLCAAQAEDTYLTFQGDPSKPGKNKHIVLLAGDEEYRSEEAMPMLAQILSSQGFRCTVLFSMDANNKFVDPTNQASLSNPNAMKDADLFLMGLRFRNWDEKTMAKFDYKFKQGLPIVALRTSTHAFNIKDKNNKFHKYHWQAAVDTGWKGGFGKQVLGETWVNHHGRHAVEGTRTVVEEPNKLHPILNGVDTIFGKTDVYGVNVTQPATILLRGQVTKTLAPNSPAVAGKKNNPMMPVAWTRNFKQANGKTNKIFTTTMGSADDLLDENLRRLVINGVYWGLGMQVPKKADASLKNPYEPLMYGFNTFRKNRQPEDFISLESPETIRKRKLSKIKGKPGNVQFVRIELPGQGRILTLTEVEIISGGNNIAPKGTATQSSLLKPGTPEKAIDGNTAAHWGAKSMTHTAEVTDNPWWELNLGASYEVDAVKIFNRVENNFGERLNGLSVLLLDKDRKPILEKKYLGAPKNSMTITKSGSLSYDNGSYPAPEPPAPKVEGPKHPAVVKGAPPKSLQLTKNARLALIGGGLGSRMNMHHEFETELQRRYPNHTLFIRNLCKEGDTPAFRPHPSRNNHFVIPNGRDLVKEEFRKQGGGAGHYEMPDQWLERLQIDTVIGFFGYSESFDGLERIDGFKEELRAWIRHTLAQKYTLNGPQLAVVGPAAFEDLSATRHLPDGVAENQRIKAYSQAMAKVCMEEGVLYFDTFDFTKKLYDSSEDDQTQNGHNLTAASYKALAPALANGIFGKTTPTADYEKVKAAVAEKNRLWLLDYKIPNGVHVHGRRHKPFGNHNYPDELKKTRQMTAIRDQALWATLQNKPFDIPAADAKTITLKDIEPDGVSRQRGNKYLSGEDTLSHIKLPEGYKLQLFADEKRFPDLANPSQMAFDNQGRLWVGCMGSYPHYRIGDPLPNDKILIFEDTNGDGKADKQTAFVENIHIPMGFEITPQGGAYVSLGNDLVLLEDTNGDSKADKKTIVLSGFDDHDTHHAISAFCADPSGAIYMGEGVFSFSNVETPYGTVRGTNGGFYRFDPTKGKLERTAQYGIPNPWGIAFDDWGQNFFLHTSGPALSWMQQGAVKPLYHHNLKAPNILGGHNVRPTSGLEFVSSRHFPDEVQGDVIICNNIGFLGAKQHSVKADPNTGFFKVQYRQDLFVCDGAYKDRFRPVDLEFAPDGSLYFIDWSNALIGHMQHNARDPHRDHVHGRIYRITYPSRPLVKPAKIAGASIETLLDNLKLHESRSRYRTRRELRGRDVTEVTLALKKWVASLDKNDPKFEHHLLEALWVSWGLGNINTDLTHQLLKASDYRARTAAVRAVRYNPEAFSDLDAIMLKAIADTHPQVRHEALVSATWLGGSLAKQMLVEFEKQPVSSWSQTAYNHAKFIINQIKVEEKKPEVPVPAHIAKDRTASELYRKGFEHFGHGESCASCHQMKGEGVPNAFPPLAGSKWVTSDKDLLIKITLHGIMGEIDVKGKKYNGVMPGFAFRTPNKELAEVLTFVRNAFGNKAPDGDFVITEKDIERVLKATENQKGMMPANELLKAHPLKN</sequence>
<dbReference type="Gene3D" id="2.60.120.260">
    <property type="entry name" value="Galactose-binding domain-like"/>
    <property type="match status" value="1"/>
</dbReference>
<gene>
    <name evidence="10" type="ORF">ACFSW8_16230</name>
</gene>
<evidence type="ECO:0000256" key="1">
    <source>
        <dbReference type="ARBA" id="ARBA00022617"/>
    </source>
</evidence>
<evidence type="ECO:0000259" key="9">
    <source>
        <dbReference type="PROSITE" id="PS51007"/>
    </source>
</evidence>
<dbReference type="SUPFAM" id="SSF52266">
    <property type="entry name" value="SGNH hydrolase"/>
    <property type="match status" value="1"/>
</dbReference>
<dbReference type="Proteomes" id="UP001597389">
    <property type="component" value="Unassembled WGS sequence"/>
</dbReference>
<dbReference type="RefSeq" id="WP_377088735.1">
    <property type="nucleotide sequence ID" value="NZ_JBHSJL010000014.1"/>
</dbReference>
<organism evidence="10 11">
    <name type="scientific">Rubritalea tangerina</name>
    <dbReference type="NCBI Taxonomy" id="430798"/>
    <lineage>
        <taxon>Bacteria</taxon>
        <taxon>Pseudomonadati</taxon>
        <taxon>Verrucomicrobiota</taxon>
        <taxon>Verrucomicrobiia</taxon>
        <taxon>Verrucomicrobiales</taxon>
        <taxon>Rubritaleaceae</taxon>
        <taxon>Rubritalea</taxon>
    </lineage>
</organism>
<dbReference type="Pfam" id="PF06283">
    <property type="entry name" value="ThuA"/>
    <property type="match status" value="1"/>
</dbReference>
<keyword evidence="1 6" id="KW-0349">Heme</keyword>
<dbReference type="PANTHER" id="PTHR33546:SF1">
    <property type="entry name" value="LARGE, MULTIFUNCTIONAL SECRETED PROTEIN"/>
    <property type="match status" value="1"/>
</dbReference>
<feature type="signal peptide" evidence="8">
    <location>
        <begin position="1"/>
        <end position="22"/>
    </location>
</feature>
<evidence type="ECO:0000256" key="5">
    <source>
        <dbReference type="ARBA" id="ARBA00023157"/>
    </source>
</evidence>
<reference evidence="11" key="1">
    <citation type="journal article" date="2019" name="Int. J. Syst. Evol. Microbiol.">
        <title>The Global Catalogue of Microorganisms (GCM) 10K type strain sequencing project: providing services to taxonomists for standard genome sequencing and annotation.</title>
        <authorList>
            <consortium name="The Broad Institute Genomics Platform"/>
            <consortium name="The Broad Institute Genome Sequencing Center for Infectious Disease"/>
            <person name="Wu L."/>
            <person name="Ma J."/>
        </authorList>
    </citation>
    <scope>NUCLEOTIDE SEQUENCE [LARGE SCALE GENOMIC DNA]</scope>
    <source>
        <strain evidence="11">CCUG 57942</strain>
    </source>
</reference>
<protein>
    <submittedName>
        <fullName evidence="10">PVC-type heme-binding CxxCH protein</fullName>
    </submittedName>
</protein>
<dbReference type="InterPro" id="IPR011042">
    <property type="entry name" value="6-blade_b-propeller_TolB-like"/>
</dbReference>
<keyword evidence="4 6" id="KW-0408">Iron</keyword>
<dbReference type="InterPro" id="IPR036909">
    <property type="entry name" value="Cyt_c-like_dom_sf"/>
</dbReference>
<dbReference type="Gene3D" id="1.25.10.10">
    <property type="entry name" value="Leucine-rich Repeat Variant"/>
    <property type="match status" value="1"/>
</dbReference>
<evidence type="ECO:0000256" key="6">
    <source>
        <dbReference type="PROSITE-ProRule" id="PRU00433"/>
    </source>
</evidence>
<keyword evidence="8" id="KW-0732">Signal</keyword>
<dbReference type="Pfam" id="PF00034">
    <property type="entry name" value="Cytochrom_C"/>
    <property type="match status" value="1"/>
</dbReference>
<feature type="domain" description="Cytochrome c" evidence="9">
    <location>
        <begin position="1418"/>
        <end position="1510"/>
    </location>
</feature>
<evidence type="ECO:0000313" key="11">
    <source>
        <dbReference type="Proteomes" id="UP001597389"/>
    </source>
</evidence>
<dbReference type="SUPFAM" id="SSF49785">
    <property type="entry name" value="Galactose-binding domain-like"/>
    <property type="match status" value="1"/>
</dbReference>
<feature type="region of interest" description="Disordered" evidence="7">
    <location>
        <begin position="496"/>
        <end position="517"/>
    </location>
</feature>
<dbReference type="InterPro" id="IPR011989">
    <property type="entry name" value="ARM-like"/>
</dbReference>
<proteinExistence type="predicted"/>
<keyword evidence="2 6" id="KW-0479">Metal-binding</keyword>
<dbReference type="InterPro" id="IPR029062">
    <property type="entry name" value="Class_I_gatase-like"/>
</dbReference>
<accession>A0ABW4ZEL6</accession>
<dbReference type="InterPro" id="IPR036514">
    <property type="entry name" value="SGNH_hydro_sf"/>
</dbReference>
<dbReference type="PROSITE" id="PS51007">
    <property type="entry name" value="CYTC"/>
    <property type="match status" value="1"/>
</dbReference>
<dbReference type="PANTHER" id="PTHR33546">
    <property type="entry name" value="LARGE, MULTIFUNCTIONAL SECRETED PROTEIN-RELATED"/>
    <property type="match status" value="1"/>
</dbReference>
<dbReference type="Pfam" id="PF23500">
    <property type="entry name" value="DUF7133"/>
    <property type="match status" value="1"/>
</dbReference>
<dbReference type="SUPFAM" id="SSF63829">
    <property type="entry name" value="Calcium-dependent phosphotriesterase"/>
    <property type="match status" value="1"/>
</dbReference>
<dbReference type="InterPro" id="IPR009056">
    <property type="entry name" value="Cyt_c-like_dom"/>
</dbReference>
<dbReference type="InterPro" id="IPR008979">
    <property type="entry name" value="Galactose-bd-like_sf"/>
</dbReference>
<dbReference type="EMBL" id="JBHUJB010000080">
    <property type="protein sequence ID" value="MFD2160453.1"/>
    <property type="molecule type" value="Genomic_DNA"/>
</dbReference>
<dbReference type="NCBIfam" id="TIGR02604">
    <property type="entry name" value="Piru_Ver_Nterm"/>
    <property type="match status" value="1"/>
</dbReference>
<evidence type="ECO:0000256" key="2">
    <source>
        <dbReference type="ARBA" id="ARBA00022723"/>
    </source>
</evidence>
<dbReference type="Gene3D" id="1.10.760.10">
    <property type="entry name" value="Cytochrome c-like domain"/>
    <property type="match status" value="1"/>
</dbReference>
<name>A0ABW4ZEL6_9BACT</name>
<feature type="chain" id="PRO_5047383978" evidence="8">
    <location>
        <begin position="23"/>
        <end position="1553"/>
    </location>
</feature>
<keyword evidence="5" id="KW-1015">Disulfide bond</keyword>
<dbReference type="Gene3D" id="3.40.50.880">
    <property type="match status" value="1"/>
</dbReference>
<evidence type="ECO:0000256" key="7">
    <source>
        <dbReference type="SAM" id="MobiDB-lite"/>
    </source>
</evidence>
<comment type="caution">
    <text evidence="10">The sequence shown here is derived from an EMBL/GenBank/DDBJ whole genome shotgun (WGS) entry which is preliminary data.</text>
</comment>
<evidence type="ECO:0000256" key="4">
    <source>
        <dbReference type="ARBA" id="ARBA00023004"/>
    </source>
</evidence>
<keyword evidence="3" id="KW-0106">Calcium</keyword>
<keyword evidence="11" id="KW-1185">Reference proteome</keyword>
<dbReference type="SUPFAM" id="SSF46626">
    <property type="entry name" value="Cytochrome c"/>
    <property type="match status" value="1"/>
</dbReference>
<dbReference type="Gene3D" id="3.40.50.1110">
    <property type="entry name" value="SGNH hydrolase"/>
    <property type="match status" value="1"/>
</dbReference>
<dbReference type="SMART" id="SM00607">
    <property type="entry name" value="FTP"/>
    <property type="match status" value="1"/>
</dbReference>
<dbReference type="InterPro" id="IPR013428">
    <property type="entry name" value="Membrane-bound_put_N"/>
</dbReference>
<evidence type="ECO:0000313" key="10">
    <source>
        <dbReference type="EMBL" id="MFD2160453.1"/>
    </source>
</evidence>
<dbReference type="InterPro" id="IPR006585">
    <property type="entry name" value="FTP1"/>
</dbReference>
<dbReference type="SUPFAM" id="SSF52317">
    <property type="entry name" value="Class I glutamine amidotransferase-like"/>
    <property type="match status" value="1"/>
</dbReference>
<evidence type="ECO:0000256" key="8">
    <source>
        <dbReference type="SAM" id="SignalP"/>
    </source>
</evidence>
<evidence type="ECO:0000256" key="3">
    <source>
        <dbReference type="ARBA" id="ARBA00022837"/>
    </source>
</evidence>
<dbReference type="Gene3D" id="2.120.10.30">
    <property type="entry name" value="TolB, C-terminal domain"/>
    <property type="match status" value="1"/>
</dbReference>
<dbReference type="InterPro" id="IPR029010">
    <property type="entry name" value="ThuA-like"/>
</dbReference>
<dbReference type="Pfam" id="PF22633">
    <property type="entry name" value="F5_F8_type_C_2"/>
    <property type="match status" value="1"/>
</dbReference>
<dbReference type="InterPro" id="IPR055557">
    <property type="entry name" value="DUF7133"/>
</dbReference>